<evidence type="ECO:0000313" key="1">
    <source>
        <dbReference type="EMBL" id="RUP45230.1"/>
    </source>
</evidence>
<name>A0A433D308_9FUNG</name>
<keyword evidence="2" id="KW-1185">Reference proteome</keyword>
<proteinExistence type="predicted"/>
<dbReference type="AlphaFoldDB" id="A0A433D308"/>
<dbReference type="Proteomes" id="UP000268093">
    <property type="component" value="Unassembled WGS sequence"/>
</dbReference>
<evidence type="ECO:0000313" key="2">
    <source>
        <dbReference type="Proteomes" id="UP000268093"/>
    </source>
</evidence>
<reference evidence="1 2" key="1">
    <citation type="journal article" date="2018" name="New Phytol.">
        <title>Phylogenomics of Endogonaceae and evolution of mycorrhizas within Mucoromycota.</title>
        <authorList>
            <person name="Chang Y."/>
            <person name="Desiro A."/>
            <person name="Na H."/>
            <person name="Sandor L."/>
            <person name="Lipzen A."/>
            <person name="Clum A."/>
            <person name="Barry K."/>
            <person name="Grigoriev I.V."/>
            <person name="Martin F.M."/>
            <person name="Stajich J.E."/>
            <person name="Smith M.E."/>
            <person name="Bonito G."/>
            <person name="Spatafora J.W."/>
        </authorList>
    </citation>
    <scope>NUCLEOTIDE SEQUENCE [LARGE SCALE GENOMIC DNA]</scope>
    <source>
        <strain evidence="1 2">GMNB39</strain>
    </source>
</reference>
<dbReference type="EMBL" id="RBNI01007594">
    <property type="protein sequence ID" value="RUP45230.1"/>
    <property type="molecule type" value="Genomic_DNA"/>
</dbReference>
<organism evidence="1 2">
    <name type="scientific">Jimgerdemannia flammicorona</name>
    <dbReference type="NCBI Taxonomy" id="994334"/>
    <lineage>
        <taxon>Eukaryota</taxon>
        <taxon>Fungi</taxon>
        <taxon>Fungi incertae sedis</taxon>
        <taxon>Mucoromycota</taxon>
        <taxon>Mucoromycotina</taxon>
        <taxon>Endogonomycetes</taxon>
        <taxon>Endogonales</taxon>
        <taxon>Endogonaceae</taxon>
        <taxon>Jimgerdemannia</taxon>
    </lineage>
</organism>
<sequence>MLMSATLFEWWTKIICIPSNFVNKPPQRSHSGGKATDHILAYSPTVSGRQIPHAQNKIPSEIFNVAHMQVRDPMFFLFPGKPWHGARDRSSISVWGSTSAGKYCRK</sequence>
<protein>
    <submittedName>
        <fullName evidence="1">Uncharacterized protein</fullName>
    </submittedName>
</protein>
<gene>
    <name evidence="1" type="ORF">BC936DRAFT_148449</name>
</gene>
<accession>A0A433D308</accession>
<comment type="caution">
    <text evidence="1">The sequence shown here is derived from an EMBL/GenBank/DDBJ whole genome shotgun (WGS) entry which is preliminary data.</text>
</comment>